<evidence type="ECO:0000259" key="12">
    <source>
        <dbReference type="Pfam" id="PF00003"/>
    </source>
</evidence>
<dbReference type="Pfam" id="PF00003">
    <property type="entry name" value="7tm_3"/>
    <property type="match status" value="1"/>
</dbReference>
<protein>
    <submittedName>
        <fullName evidence="14">Vomeronasal type-2 receptor 1</fullName>
    </submittedName>
</protein>
<dbReference type="InterPro" id="IPR001828">
    <property type="entry name" value="ANF_lig-bd_rcpt"/>
</dbReference>
<dbReference type="GO" id="GO:0005886">
    <property type="term" value="C:plasma membrane"/>
    <property type="evidence" value="ECO:0007669"/>
    <property type="project" value="UniProtKB-SubCell"/>
</dbReference>
<comment type="subcellular location">
    <subcellularLocation>
        <location evidence="1">Cell membrane</location>
        <topology evidence="1">Multi-pass membrane protein</topology>
    </subcellularLocation>
</comment>
<dbReference type="PANTHER" id="PTHR24061:SF1">
    <property type="entry name" value="VOMERONASAL 2, RECEPTOR 2-RELATED"/>
    <property type="match status" value="1"/>
</dbReference>
<evidence type="ECO:0000256" key="4">
    <source>
        <dbReference type="ARBA" id="ARBA00022729"/>
    </source>
</evidence>
<feature type="transmembrane region" description="Helical" evidence="11">
    <location>
        <begin position="586"/>
        <end position="605"/>
    </location>
</feature>
<dbReference type="InterPro" id="IPR000337">
    <property type="entry name" value="GPCR_3"/>
</dbReference>
<dbReference type="AlphaFoldDB" id="A0A5A9NYZ3"/>
<keyword evidence="3 11" id="KW-0812">Transmembrane</keyword>
<reference evidence="14 15" key="1">
    <citation type="journal article" date="2019" name="Mol. Ecol. Resour.">
        <title>Chromosome-level genome assembly of Triplophysa tibetana, a fish adapted to the harsh high-altitude environment of the Tibetan Plateau.</title>
        <authorList>
            <person name="Yang X."/>
            <person name="Liu H."/>
            <person name="Ma Z."/>
            <person name="Zou Y."/>
            <person name="Zou M."/>
            <person name="Mao Y."/>
            <person name="Li X."/>
            <person name="Wang H."/>
            <person name="Chen T."/>
            <person name="Wang W."/>
            <person name="Yang R."/>
        </authorList>
    </citation>
    <scope>NUCLEOTIDE SEQUENCE [LARGE SCALE GENOMIC DNA]</scope>
    <source>
        <strain evidence="14">TTIB1903HZAU</strain>
        <tissue evidence="14">Muscle</tissue>
    </source>
</reference>
<dbReference type="PANTHER" id="PTHR24061">
    <property type="entry name" value="CALCIUM-SENSING RECEPTOR-RELATED"/>
    <property type="match status" value="1"/>
</dbReference>
<feature type="domain" description="Receptor ligand binding region" evidence="13">
    <location>
        <begin position="261"/>
        <end position="465"/>
    </location>
</feature>
<evidence type="ECO:0000256" key="1">
    <source>
        <dbReference type="ARBA" id="ARBA00004651"/>
    </source>
</evidence>
<evidence type="ECO:0000256" key="10">
    <source>
        <dbReference type="ARBA" id="ARBA00023224"/>
    </source>
</evidence>
<evidence type="ECO:0000256" key="11">
    <source>
        <dbReference type="SAM" id="Phobius"/>
    </source>
</evidence>
<evidence type="ECO:0000256" key="2">
    <source>
        <dbReference type="ARBA" id="ARBA00022475"/>
    </source>
</evidence>
<evidence type="ECO:0000259" key="13">
    <source>
        <dbReference type="Pfam" id="PF01094"/>
    </source>
</evidence>
<comment type="caution">
    <text evidence="14">The sequence shown here is derived from an EMBL/GenBank/DDBJ whole genome shotgun (WGS) entry which is preliminary data.</text>
</comment>
<dbReference type="GO" id="GO:0004930">
    <property type="term" value="F:G protein-coupled receptor activity"/>
    <property type="evidence" value="ECO:0007669"/>
    <property type="project" value="UniProtKB-KW"/>
</dbReference>
<dbReference type="Pfam" id="PF01094">
    <property type="entry name" value="ANF_receptor"/>
    <property type="match status" value="2"/>
</dbReference>
<keyword evidence="8 14" id="KW-0675">Receptor</keyword>
<dbReference type="GO" id="GO:0004984">
    <property type="term" value="F:olfactory receptor activity"/>
    <property type="evidence" value="ECO:0007669"/>
    <property type="project" value="TreeGrafter"/>
</dbReference>
<keyword evidence="9" id="KW-0325">Glycoprotein</keyword>
<dbReference type="EMBL" id="SOYY01000011">
    <property type="protein sequence ID" value="KAA0714838.1"/>
    <property type="molecule type" value="Genomic_DNA"/>
</dbReference>
<dbReference type="InterPro" id="IPR000068">
    <property type="entry name" value="GPCR_3_Ca_sens_rcpt-rel"/>
</dbReference>
<sequence>MQSFEFPVEMLGTQASVIHSVCSSPNTCTSEQCLLHVPTLKMELAGLNSKERFLFVFCIISYFCVSTDAEASCKLKAKFNLSGYKDVEKKTVVIGGMFPIHNRLASTDGNTTDAPESSECEGFNFRTFRWTQTMLFAIKEINARDDLLPKTELGYVIYDSCFTISKAVEGTLTFLTGQDEAVPNYRCGDGPPLSALIGAGGSDLSIATARILGLYYFPQKADFNTPPSSALYPATSISLWPWRDWCFILAGPGWVPSQPKTDYGKNGIKRFKELVEEAGVCTSFSETLPKVSSPEAIQRIVKTVLDSTAKIIVVFSSDVDMSLLVEELLLNNVTNRTWIASEAWVTSAAISHHRNILPVLGGTIGFAVRKATIPGLEEHLLQIDPYQDPLTEEFWETAFNCTLNYQKAMRNAQTRGARESGNITSAQDLMYYLKNLRFIVPHTSEEIYFNNGDVEGFYEILNWQSDSEGGVKYQSIGNYNGTVPIDKRLTIDNTSIIWNNEILEMWSCMTSQVALAVGFALVLSSIMGKSALLMLRARAVKAVKNASKKAKAAAAASEQSPDTAVIAPAIPQMNDVDPIHPRTQRAIMIVCTLIQAVGCTVWLMLVPPHPVKNTAAQNIKIILESANGSSASIASTANGNCTTVSTVSLDE</sequence>
<feature type="transmembrane region" description="Helical" evidence="11">
    <location>
        <begin position="513"/>
        <end position="535"/>
    </location>
</feature>
<evidence type="ECO:0000256" key="7">
    <source>
        <dbReference type="ARBA" id="ARBA00023136"/>
    </source>
</evidence>
<dbReference type="InterPro" id="IPR028082">
    <property type="entry name" value="Peripla_BP_I"/>
</dbReference>
<organism evidence="14 15">
    <name type="scientific">Triplophysa tibetana</name>
    <dbReference type="NCBI Taxonomy" id="1572043"/>
    <lineage>
        <taxon>Eukaryota</taxon>
        <taxon>Metazoa</taxon>
        <taxon>Chordata</taxon>
        <taxon>Craniata</taxon>
        <taxon>Vertebrata</taxon>
        <taxon>Euteleostomi</taxon>
        <taxon>Actinopterygii</taxon>
        <taxon>Neopterygii</taxon>
        <taxon>Teleostei</taxon>
        <taxon>Ostariophysi</taxon>
        <taxon>Cypriniformes</taxon>
        <taxon>Nemacheilidae</taxon>
        <taxon>Triplophysa</taxon>
    </lineage>
</organism>
<keyword evidence="6" id="KW-0297">G-protein coupled receptor</keyword>
<dbReference type="PRINTS" id="PR00248">
    <property type="entry name" value="GPCRMGR"/>
</dbReference>
<gene>
    <name evidence="14" type="ORF">E1301_Tti016078</name>
</gene>
<evidence type="ECO:0000256" key="9">
    <source>
        <dbReference type="ARBA" id="ARBA00023180"/>
    </source>
</evidence>
<name>A0A5A9NYZ3_9TELE</name>
<evidence type="ECO:0000256" key="5">
    <source>
        <dbReference type="ARBA" id="ARBA00022989"/>
    </source>
</evidence>
<dbReference type="Gene3D" id="3.40.50.2300">
    <property type="match status" value="3"/>
</dbReference>
<dbReference type="FunFam" id="3.40.50.2300:FF:000016">
    <property type="entry name" value="Taste 1 receptor member 2"/>
    <property type="match status" value="1"/>
</dbReference>
<proteinExistence type="predicted"/>
<accession>A0A5A9NYZ3</accession>
<feature type="domain" description="G-protein coupled receptors family 3 profile" evidence="12">
    <location>
        <begin position="505"/>
        <end position="630"/>
    </location>
</feature>
<dbReference type="Proteomes" id="UP000324632">
    <property type="component" value="Chromosome 11"/>
</dbReference>
<keyword evidence="4" id="KW-0732">Signal</keyword>
<keyword evidence="7 11" id="KW-0472">Membrane</keyword>
<evidence type="ECO:0000256" key="3">
    <source>
        <dbReference type="ARBA" id="ARBA00022692"/>
    </source>
</evidence>
<dbReference type="PRINTS" id="PR00592">
    <property type="entry name" value="CASENSINGR"/>
</dbReference>
<evidence type="ECO:0000313" key="14">
    <source>
        <dbReference type="EMBL" id="KAA0714838.1"/>
    </source>
</evidence>
<keyword evidence="2" id="KW-1003">Cell membrane</keyword>
<keyword evidence="5 11" id="KW-1133">Transmembrane helix</keyword>
<keyword evidence="15" id="KW-1185">Reference proteome</keyword>
<evidence type="ECO:0000313" key="15">
    <source>
        <dbReference type="Proteomes" id="UP000324632"/>
    </source>
</evidence>
<evidence type="ECO:0000256" key="8">
    <source>
        <dbReference type="ARBA" id="ARBA00023170"/>
    </source>
</evidence>
<dbReference type="InterPro" id="IPR017978">
    <property type="entry name" value="GPCR_3_C"/>
</dbReference>
<evidence type="ECO:0000256" key="6">
    <source>
        <dbReference type="ARBA" id="ARBA00023040"/>
    </source>
</evidence>
<feature type="domain" description="Receptor ligand binding region" evidence="13">
    <location>
        <begin position="130"/>
        <end position="219"/>
    </location>
</feature>
<dbReference type="SUPFAM" id="SSF53822">
    <property type="entry name" value="Periplasmic binding protein-like I"/>
    <property type="match status" value="1"/>
</dbReference>
<keyword evidence="10" id="KW-0807">Transducer</keyword>